<feature type="domain" description="DUF3645" evidence="9">
    <location>
        <begin position="2369"/>
        <end position="2401"/>
    </location>
</feature>
<keyword evidence="4" id="KW-0833">Ubl conjugation pathway</keyword>
<evidence type="ECO:0000256" key="7">
    <source>
        <dbReference type="SAM" id="MobiDB-lite"/>
    </source>
</evidence>
<evidence type="ECO:0000313" key="12">
    <source>
        <dbReference type="Proteomes" id="UP000326198"/>
    </source>
</evidence>
<dbReference type="Pfam" id="PF20255">
    <property type="entry name" value="DUF6606"/>
    <property type="match status" value="1"/>
</dbReference>
<dbReference type="GO" id="GO:0006508">
    <property type="term" value="P:proteolysis"/>
    <property type="evidence" value="ECO:0007669"/>
    <property type="project" value="UniProtKB-KW"/>
</dbReference>
<dbReference type="PANTHER" id="PTHR13367:SF33">
    <property type="entry name" value="P-LOOP CONTAINING NUCLEOSIDE TRIPHOSPHATE HYDROLASE PROTEIN"/>
    <property type="match status" value="1"/>
</dbReference>
<evidence type="ECO:0000259" key="9">
    <source>
        <dbReference type="Pfam" id="PF12359"/>
    </source>
</evidence>
<dbReference type="PANTHER" id="PTHR13367">
    <property type="entry name" value="UBIQUITIN THIOESTERASE"/>
    <property type="match status" value="1"/>
</dbReference>
<dbReference type="EMBL" id="ML736229">
    <property type="protein sequence ID" value="KAE8377081.1"/>
    <property type="molecule type" value="Genomic_DNA"/>
</dbReference>
<keyword evidence="12" id="KW-1185">Reference proteome</keyword>
<evidence type="ECO:0000313" key="11">
    <source>
        <dbReference type="EMBL" id="KAE8377081.1"/>
    </source>
</evidence>
<dbReference type="InterPro" id="IPR022099">
    <property type="entry name" value="DUF3638"/>
</dbReference>
<dbReference type="GO" id="GO:0004843">
    <property type="term" value="F:cysteine-type deubiquitinase activity"/>
    <property type="evidence" value="ECO:0007669"/>
    <property type="project" value="UniProtKB-EC"/>
</dbReference>
<dbReference type="InterPro" id="IPR022105">
    <property type="entry name" value="DUF3645"/>
</dbReference>
<protein>
    <recommendedName>
        <fullName evidence="2">ubiquitinyl hydrolase 1</fullName>
        <ecNumber evidence="2">3.4.19.12</ecNumber>
    </recommendedName>
</protein>
<evidence type="ECO:0000256" key="4">
    <source>
        <dbReference type="ARBA" id="ARBA00022786"/>
    </source>
</evidence>
<keyword evidence="3" id="KW-0645">Protease</keyword>
<evidence type="ECO:0000259" key="10">
    <source>
        <dbReference type="Pfam" id="PF20255"/>
    </source>
</evidence>
<dbReference type="EC" id="3.4.19.12" evidence="2"/>
<name>A0A5N7B502_9EURO</name>
<dbReference type="Proteomes" id="UP000326198">
    <property type="component" value="Unassembled WGS sequence"/>
</dbReference>
<dbReference type="Gene3D" id="3.40.50.300">
    <property type="entry name" value="P-loop containing nucleotide triphosphate hydrolases"/>
    <property type="match status" value="1"/>
</dbReference>
<evidence type="ECO:0000256" key="5">
    <source>
        <dbReference type="ARBA" id="ARBA00022801"/>
    </source>
</evidence>
<evidence type="ECO:0000256" key="1">
    <source>
        <dbReference type="ARBA" id="ARBA00000707"/>
    </source>
</evidence>
<evidence type="ECO:0000256" key="3">
    <source>
        <dbReference type="ARBA" id="ARBA00022670"/>
    </source>
</evidence>
<sequence length="3180" mass="364678">MAVNSKILALTFNHVVLPPRLPGKRETEAQVLEVQNDLLSRVLDAVGQLKSINDATSVVPWGSIEKTLRNIEEVTTEAWVNEVSLLGALKELQPGNAIILHVALQNACIIIRYPPDEGENIIFETFETSPTAEMTLAATGALEWDFPGSAVSLPLCEFQNPTFQQSLAEFIEQASREVLDEFYLKTHKAGAKVSETRDTVHPAIISQFLMTLLETNGSRTSPPKLRKRIKDDVCWDNAEFPWRRAPFWLVLRVCIQRLLYLYLGVEFGRMQYKFFMCTLMARLLEDSVYKIDHEKCNFLRTKLCRRLAKLETERENASPAVRDTYTSLFAVIGSRCEKSIYVATSVFDERWEHFKKSARRKIDTLPQFAEDKDLRLSLPNSLSYLQDILNHPRQPRGACKPVNPAVLDLKNKKGTTEQFSAFTTRYTSLADMELAIESIARYTPNEKVKCEALCMGLACQVENYMSAVGNAYEDNPEQMSLFILNVFELWVHMDKCATVVYPLLSDYRPWFKPELLDVLLLSRQHHLKRLQEIQDYIHKRCTNAKMQSMTIFSNPSPGGFTERYFNLREADTLRKLQQKIERESIAARACKEEELARINASHKDLTGKMAATSCDQRRLPDGKHDIRYCNHCYYGRSRWRLEIDVHEDFLPPEANLAHRRGVVFELEAPKCFVSYRDTTWRIVYCIFQKSFSSPSAKPEVLLREYSQLIPYNSSGANQRISLASHTKSYLGTHYKSKRLPARWEDVLLPLGLQFSYYDQERNVWLADFPEQLTCAHHFALLLPKNLPFADLYSTPAFAADASGPSSYKAIASIAECPSRLSVHEYLAHQNVVGGKHRRWLSILNELGSSNINFSLQDTTILFRSLALQAGPQLGNDSLRTVHWVFRDVNFCRRLIEQIQQHLEIISPNWREYHYMETLLILTIQLCELSCARAHTQAHDLLLKIRRITLAWTTALRSEMRNAQEVDTAESAAKYCFFSALLCRRTYALQAYGGQIFDSESFKAFIEATLTLQESLMINLSEFTTFTRNILVRDIKIAAALRPMLRQAVTMYQTSLVSAIDTCWPGAEHIPRQYTQWRFLSHPHEWWLMSITQGTDTTMSQVVHYHLLEGHLRVDGQMMGKLPADIRNSEVLKELFGNQRLVAYPSNMLGMSYVLATNQEGHRIHLGYRGKELVIRSEKSDRILELVPRQVFGEGTDMDLPGQLVDNCFHWLNLNSGEIEIRRQQRLWKESNWAISTRARKARRRHASLVDPHSVLFGLVAKTFRHFEQPHMLTVVQPLKGSLTVELKRMDLTFYVNRRGLLQCRQLAAEIDPNQDAGTLYGLLSMLVLRRIHNRSHRIAIIPVGKPMYRRQGMHVHVETMNSGDYATYSIDDILGRLHSPPEPRLLYNKALLHALTSYFIPDPLTGHTGTEEALLWLQSGYCQPWTPLPDVSLVILSHISALTPNRGYYPKGRKSQQTVHWDHQLTTTIQHDAYVPIIDRIVKKSERLAAFELQAPSTREAPVTVSHLRNRGCWRRSIYERPEIIFSHVTKPLDLPYIARDHCIYSKRLSNVREIVYLLKQRPSYVHTTSTLGKILEGWPIIGGYTTEFMPHSIYECLTGEHALEWGSWVTLCQKCDLEDAYRLMFQLGVVAFRNGVDMTVLRVIVAFFLLYDLRSLSLPLYPSFIDFEFNQHPTFDRLFDMVRPFCKAYSSSCGERKNNKRLNVIEEIRQIETSRKEHDLKCANECHEFVAFLLNQWPCAEPTMEGFDQSYLDVSLAMQGVMPEWFRMYKNLRLGDHIEEVQRILERYSAPTNMVEMPFECPKPILFRQPGPHYSIPHLGDELLQKPGSKLNINHDVYSVKLWAKSQMATRSLALTSGCRQHTRSEVTELERLVSDVMDSHCSIKRRYGQDLKESIDALKLVECIDEREINTDANWRFAIDTFNSEIRKTRKVVDQCLSQIGDSLSLKESRFKWLQQGSLWPCVMPMSILQLLGSASRSRLNPNMKDAIVLYGLAIVKLQRLNRMKTAFGKGDKGTLRQEYKNRGHTNWQPSDYPDWLLLEIDANIQIREDQVTVAREMISPSSGFNSVLQMNMGQGKTSVIMAMVASLLANGKMITRLLVPKALLSQTAQILQSRLGSLLNREITHIPFSRRTPTAAYLIGEYRKLHEDMLSRSGIILGVPEHILSFKLSGLQRLSESKLAEATNMIEVQHWLDRVCRDVLDECDYTLAVKTQLIYPSGSQLMVDGHPSRWEITMRVLNLVARHLPDLGQEFPQSIDVIERTSTGFPVAYLLRKDVEEALTERIIEDITYGQMSILPTWDSTDKQRDAVRCFISQETVSTSVSKSIAMLFTDEPQTQKSLYLLRGLLAHGILLLCLKKRWNVQYGLHPDRAPMAVPFRAKGVPSDHAEWGHPDVAILFTCLSFYHQGLTENQLRQGLREVLRSDDPAIEYDRWAQASHTLPETLRHWNTINVDDRGQVAEIWRHLRSKTVVINHFLRNFVFPIHAKQFSTKLQASGWDLPLYASFHGQSAPSRFMSAGITTGFSGTNDNRRLLPLLIKQQDLPGLSHTNAEVLTYLLQERNRAYKVSVHPDGLRYSELDLLKYLKLHKMRILIDAGAFILEMSNQSLARAWLQEDNEALAAIYFRDNQPWVCYRAGRSAPLVSTPFAENMENCVVYIDEAHTRGTDLKLPPNARGALTLGLNQTKDHTVQAAMRLRQLGTTQSITFISPPEVHQSILDVRQKSVQANLDSSDVLAWLINQTCNNNRELQPLYLSQGVDFCHRMQASINHKNFLVHPDHRNAYIEQLKRPEQQTLEQLYQPQSHERYDMMTPPTVPTTTFTGNLTCFIDQLRHSYATPSANGSIKNAALEEVEQEREVAFEIEQEREIQRPLTMKAYRYPGLHSSIRNFAILGCLKGNEGYVKAATVLESTDLGAKYGTNASTFLRFLCVSTEFTRTVVKKKRTKSIDNFLRPVNWLLLNSQTNVGLVIIPEEAEELIPIIRKTQSSSVHLIMYAAPFTKRMLQFDRLKYYALPSLPKGWSPPPWLLFELGILAGRLYFQFSGHKFLLEQLELDPDNPTTHINLATDSNAAACDNYFVRSRLNFLQDWLTLRRQGQDISHTPMGYVCQGLRLLPDHPFFLTTKAVEEIEGAGRRLFYTTKCRESDVHEEYYDSDDDGVDIIDGEDDVSDLDVGMHEEDQ</sequence>
<dbReference type="SUPFAM" id="SSF52540">
    <property type="entry name" value="P-loop containing nucleoside triphosphate hydrolases"/>
    <property type="match status" value="1"/>
</dbReference>
<gene>
    <name evidence="11" type="ORF">BDV26DRAFT_293508</name>
</gene>
<proteinExistence type="predicted"/>
<dbReference type="Pfam" id="PF12359">
    <property type="entry name" value="DUF3645"/>
    <property type="match status" value="1"/>
</dbReference>
<reference evidence="11 12" key="1">
    <citation type="submission" date="2019-04" db="EMBL/GenBank/DDBJ databases">
        <title>Friends and foes A comparative genomics studyof 23 Aspergillus species from section Flavi.</title>
        <authorList>
            <consortium name="DOE Joint Genome Institute"/>
            <person name="Kjaerbolling I."/>
            <person name="Vesth T."/>
            <person name="Frisvad J.C."/>
            <person name="Nybo J.L."/>
            <person name="Theobald S."/>
            <person name="Kildgaard S."/>
            <person name="Isbrandt T."/>
            <person name="Kuo A."/>
            <person name="Sato A."/>
            <person name="Lyhne E.K."/>
            <person name="Kogle M.E."/>
            <person name="Wiebenga A."/>
            <person name="Kun R.S."/>
            <person name="Lubbers R.J."/>
            <person name="Makela M.R."/>
            <person name="Barry K."/>
            <person name="Chovatia M."/>
            <person name="Clum A."/>
            <person name="Daum C."/>
            <person name="Haridas S."/>
            <person name="He G."/>
            <person name="LaButti K."/>
            <person name="Lipzen A."/>
            <person name="Mondo S."/>
            <person name="Riley R."/>
            <person name="Salamov A."/>
            <person name="Simmons B.A."/>
            <person name="Magnuson J.K."/>
            <person name="Henrissat B."/>
            <person name="Mortensen U.H."/>
            <person name="Larsen T.O."/>
            <person name="Devries R.P."/>
            <person name="Grigoriev I.V."/>
            <person name="Machida M."/>
            <person name="Baker S.E."/>
            <person name="Andersen M.R."/>
        </authorList>
    </citation>
    <scope>NUCLEOTIDE SEQUENCE [LARGE SCALE GENOMIC DNA]</scope>
    <source>
        <strain evidence="11 12">IBT 29228</strain>
    </source>
</reference>
<dbReference type="InterPro" id="IPR046541">
    <property type="entry name" value="DUF6606"/>
</dbReference>
<dbReference type="Pfam" id="PF12340">
    <property type="entry name" value="DUF3638"/>
    <property type="match status" value="1"/>
</dbReference>
<dbReference type="InterPro" id="IPR027417">
    <property type="entry name" value="P-loop_NTPase"/>
</dbReference>
<feature type="domain" description="DUF3638" evidence="8">
    <location>
        <begin position="2027"/>
        <end position="2249"/>
    </location>
</feature>
<feature type="domain" description="DUF6606" evidence="10">
    <location>
        <begin position="12"/>
        <end position="285"/>
    </location>
</feature>
<dbReference type="OrthoDB" id="3182339at2759"/>
<accession>A0A5N7B502</accession>
<organism evidence="11 12">
    <name type="scientific">Aspergillus bertholletiae</name>
    <dbReference type="NCBI Taxonomy" id="1226010"/>
    <lineage>
        <taxon>Eukaryota</taxon>
        <taxon>Fungi</taxon>
        <taxon>Dikarya</taxon>
        <taxon>Ascomycota</taxon>
        <taxon>Pezizomycotina</taxon>
        <taxon>Eurotiomycetes</taxon>
        <taxon>Eurotiomycetidae</taxon>
        <taxon>Eurotiales</taxon>
        <taxon>Aspergillaceae</taxon>
        <taxon>Aspergillus</taxon>
        <taxon>Aspergillus subgen. Circumdati</taxon>
    </lineage>
</organism>
<feature type="region of interest" description="Disordered" evidence="7">
    <location>
        <begin position="3153"/>
        <end position="3180"/>
    </location>
</feature>
<evidence type="ECO:0000256" key="2">
    <source>
        <dbReference type="ARBA" id="ARBA00012759"/>
    </source>
</evidence>
<feature type="compositionally biased region" description="Acidic residues" evidence="7">
    <location>
        <begin position="3153"/>
        <end position="3170"/>
    </location>
</feature>
<keyword evidence="6" id="KW-0788">Thiol protease</keyword>
<evidence type="ECO:0000259" key="8">
    <source>
        <dbReference type="Pfam" id="PF12340"/>
    </source>
</evidence>
<comment type="catalytic activity">
    <reaction evidence="1">
        <text>Thiol-dependent hydrolysis of ester, thioester, amide, peptide and isopeptide bonds formed by the C-terminal Gly of ubiquitin (a 76-residue protein attached to proteins as an intracellular targeting signal).</text>
        <dbReference type="EC" id="3.4.19.12"/>
    </reaction>
</comment>
<keyword evidence="5" id="KW-0378">Hydrolase</keyword>
<evidence type="ECO:0000256" key="6">
    <source>
        <dbReference type="ARBA" id="ARBA00022807"/>
    </source>
</evidence>
<dbReference type="InterPro" id="IPR051346">
    <property type="entry name" value="OTU_Deubiquitinase"/>
</dbReference>